<comment type="cofactor">
    <cofactor evidence="2 3">
        <name>Zn(2+)</name>
        <dbReference type="ChEBI" id="CHEBI:29105"/>
    </cofactor>
    <text evidence="2 3">Binds 1 zinc ion per subunit.</text>
</comment>
<dbReference type="Proteomes" id="UP000887566">
    <property type="component" value="Unplaced"/>
</dbReference>
<accession>A0A914UH37</accession>
<feature type="binding site" evidence="2">
    <location>
        <position position="183"/>
    </location>
    <ligand>
        <name>Zn(2+)</name>
        <dbReference type="ChEBI" id="CHEBI:29105"/>
        <note>catalytic</note>
    </ligand>
</feature>
<evidence type="ECO:0000313" key="6">
    <source>
        <dbReference type="WBParaSite" id="PSAMB.scaffold1014size37169.g10306.t1"/>
    </source>
</evidence>
<evidence type="ECO:0000256" key="2">
    <source>
        <dbReference type="PROSITE-ProRule" id="PRU01211"/>
    </source>
</evidence>
<keyword evidence="1" id="KW-1015">Disulfide bond</keyword>
<dbReference type="SUPFAM" id="SSF55486">
    <property type="entry name" value="Metalloproteases ('zincins'), catalytic domain"/>
    <property type="match status" value="1"/>
</dbReference>
<dbReference type="EC" id="3.4.24.-" evidence="3"/>
<dbReference type="WBParaSite" id="PSAMB.scaffold1014size37169.g10306.t1">
    <property type="protein sequence ID" value="PSAMB.scaffold1014size37169.g10306.t1"/>
    <property type="gene ID" value="PSAMB.scaffold1014size37169.g10306"/>
</dbReference>
<dbReference type="Gene3D" id="3.40.390.10">
    <property type="entry name" value="Collagenase (Catalytic Domain)"/>
    <property type="match status" value="1"/>
</dbReference>
<evidence type="ECO:0000256" key="3">
    <source>
        <dbReference type="RuleBase" id="RU361183"/>
    </source>
</evidence>
<protein>
    <recommendedName>
        <fullName evidence="3">Metalloendopeptidase</fullName>
        <ecNumber evidence="3">3.4.24.-</ecNumber>
    </recommendedName>
</protein>
<dbReference type="PRINTS" id="PR00480">
    <property type="entry name" value="ASTACIN"/>
</dbReference>
<dbReference type="SMART" id="SM00235">
    <property type="entry name" value="ZnMc"/>
    <property type="match status" value="1"/>
</dbReference>
<organism evidence="5 6">
    <name type="scientific">Plectus sambesii</name>
    <dbReference type="NCBI Taxonomy" id="2011161"/>
    <lineage>
        <taxon>Eukaryota</taxon>
        <taxon>Metazoa</taxon>
        <taxon>Ecdysozoa</taxon>
        <taxon>Nematoda</taxon>
        <taxon>Chromadorea</taxon>
        <taxon>Plectida</taxon>
        <taxon>Plectina</taxon>
        <taxon>Plectoidea</taxon>
        <taxon>Plectidae</taxon>
        <taxon>Plectus</taxon>
    </lineage>
</organism>
<dbReference type="PROSITE" id="PS51864">
    <property type="entry name" value="ASTACIN"/>
    <property type="match status" value="1"/>
</dbReference>
<dbReference type="InterPro" id="IPR006026">
    <property type="entry name" value="Peptidase_Metallo"/>
</dbReference>
<keyword evidence="2 3" id="KW-0482">Metalloprotease</keyword>
<dbReference type="GO" id="GO:0008270">
    <property type="term" value="F:zinc ion binding"/>
    <property type="evidence" value="ECO:0007669"/>
    <property type="project" value="UniProtKB-UniRule"/>
</dbReference>
<keyword evidence="2 3" id="KW-0862">Zinc</keyword>
<dbReference type="AlphaFoldDB" id="A0A914UH37"/>
<feature type="binding site" evidence="2">
    <location>
        <position position="177"/>
    </location>
    <ligand>
        <name>Zn(2+)</name>
        <dbReference type="ChEBI" id="CHEBI:29105"/>
        <note>catalytic</note>
    </ligand>
</feature>
<feature type="binding site" evidence="2">
    <location>
        <position position="173"/>
    </location>
    <ligand>
        <name>Zn(2+)</name>
        <dbReference type="ChEBI" id="CHEBI:29105"/>
        <note>catalytic</note>
    </ligand>
</feature>
<dbReference type="PANTHER" id="PTHR10127:SF886">
    <property type="entry name" value="ASTACIN-LIKE METALLOENDOPEPTIDASE"/>
    <property type="match status" value="1"/>
</dbReference>
<dbReference type="GO" id="GO:0004222">
    <property type="term" value="F:metalloendopeptidase activity"/>
    <property type="evidence" value="ECO:0007669"/>
    <property type="project" value="UniProtKB-UniRule"/>
</dbReference>
<evidence type="ECO:0000313" key="5">
    <source>
        <dbReference type="Proteomes" id="UP000887566"/>
    </source>
</evidence>
<evidence type="ECO:0000259" key="4">
    <source>
        <dbReference type="PROSITE" id="PS51864"/>
    </source>
</evidence>
<name>A0A914UH37_9BILA</name>
<dbReference type="GO" id="GO:0006508">
    <property type="term" value="P:proteolysis"/>
    <property type="evidence" value="ECO:0007669"/>
    <property type="project" value="UniProtKB-KW"/>
</dbReference>
<keyword evidence="2 3" id="KW-0378">Hydrolase</keyword>
<feature type="domain" description="Peptidase M12A" evidence="4">
    <location>
        <begin position="47"/>
        <end position="278"/>
    </location>
</feature>
<keyword evidence="2 3" id="KW-0645">Protease</keyword>
<dbReference type="InterPro" id="IPR001506">
    <property type="entry name" value="Peptidase_M12A"/>
</dbReference>
<comment type="caution">
    <text evidence="2">Lacks conserved residue(s) required for the propagation of feature annotation.</text>
</comment>
<dbReference type="InterPro" id="IPR024079">
    <property type="entry name" value="MetalloPept_cat_dom_sf"/>
</dbReference>
<reference evidence="6" key="1">
    <citation type="submission" date="2022-11" db="UniProtKB">
        <authorList>
            <consortium name="WormBaseParasite"/>
        </authorList>
    </citation>
    <scope>IDENTIFICATION</scope>
</reference>
<proteinExistence type="predicted"/>
<sequence>MKRQAALKLLYLLYICISSVFGGRILVKRHEDHDHAHSIDEGAHHAHVHADGHIHGPAPRWTEVHKNSAWQTPHIRVFLWPNFTPHEKSVMREAFSEFKQKTCIDFREEDWVPWYHWKRWESESPYVIIRKSKRVNLLAESKLDEKLNRTLMYMSENSLNQPSDSLSRGIALHELGHILGLTHEHQRPDAIKYITVAASSELSHDTAIISHEHASEDELVWPFDPMSVTIYTPTENAKYHFSLTPLCSGVKQSEIGKGKIEGRLTYWDAVKINSLYCPDQVAFDANRRAPPCQGSKKAKFLDVPRSVRRGNSMSRGRTKN</sequence>
<keyword evidence="2 3" id="KW-0479">Metal-binding</keyword>
<dbReference type="PANTHER" id="PTHR10127">
    <property type="entry name" value="DISCOIDIN, CUB, EGF, LAMININ , AND ZINC METALLOPROTEASE DOMAIN CONTAINING"/>
    <property type="match status" value="1"/>
</dbReference>
<keyword evidence="5" id="KW-1185">Reference proteome</keyword>
<evidence type="ECO:0000256" key="1">
    <source>
        <dbReference type="ARBA" id="ARBA00023157"/>
    </source>
</evidence>
<dbReference type="Pfam" id="PF01400">
    <property type="entry name" value="Astacin"/>
    <property type="match status" value="1"/>
</dbReference>
<feature type="active site" evidence="2">
    <location>
        <position position="174"/>
    </location>
</feature>